<accession>A0ABR1L5F2</accession>
<sequence length="134" mass="14861">MYLLPRLRSTRPLACLVACAVSCHPTERNTHALIHLAFVFRSSPHLRLLLFSSSVCCFGYHSPCAKIKNLHPSTSPQRHHRLALFFCFLFPCSSASFFPVHIAHPPPPPSPLTPSGCHVPCGRVTYSCDPLLDT</sequence>
<evidence type="ECO:0000313" key="2">
    <source>
        <dbReference type="EMBL" id="KAK7524758.1"/>
    </source>
</evidence>
<reference evidence="2 3" key="1">
    <citation type="submission" date="2024-04" db="EMBL/GenBank/DDBJ databases">
        <title>Phyllosticta paracitricarpa is synonymous to the EU quarantine fungus P. citricarpa based on phylogenomic analyses.</title>
        <authorList>
            <consortium name="Lawrence Berkeley National Laboratory"/>
            <person name="Van Ingen-Buijs V.A."/>
            <person name="Van Westerhoven A.C."/>
            <person name="Haridas S."/>
            <person name="Skiadas P."/>
            <person name="Martin F."/>
            <person name="Groenewald J.Z."/>
            <person name="Crous P.W."/>
            <person name="Seidl M.F."/>
        </authorList>
    </citation>
    <scope>NUCLEOTIDE SEQUENCE [LARGE SCALE GENOMIC DNA]</scope>
    <source>
        <strain evidence="2 3">CBS 123371</strain>
    </source>
</reference>
<keyword evidence="1" id="KW-0812">Transmembrane</keyword>
<name>A0ABR1L5F2_9PEZI</name>
<feature type="transmembrane region" description="Helical" evidence="1">
    <location>
        <begin position="82"/>
        <end position="102"/>
    </location>
</feature>
<dbReference type="EMBL" id="JBBPHU010000001">
    <property type="protein sequence ID" value="KAK7524758.1"/>
    <property type="molecule type" value="Genomic_DNA"/>
</dbReference>
<evidence type="ECO:0000256" key="1">
    <source>
        <dbReference type="SAM" id="Phobius"/>
    </source>
</evidence>
<dbReference type="Proteomes" id="UP001363622">
    <property type="component" value="Unassembled WGS sequence"/>
</dbReference>
<gene>
    <name evidence="2" type="ORF">IWZ03DRAFT_32665</name>
</gene>
<organism evidence="2 3">
    <name type="scientific">Phyllosticta citriasiana</name>
    <dbReference type="NCBI Taxonomy" id="595635"/>
    <lineage>
        <taxon>Eukaryota</taxon>
        <taxon>Fungi</taxon>
        <taxon>Dikarya</taxon>
        <taxon>Ascomycota</taxon>
        <taxon>Pezizomycotina</taxon>
        <taxon>Dothideomycetes</taxon>
        <taxon>Dothideomycetes incertae sedis</taxon>
        <taxon>Botryosphaeriales</taxon>
        <taxon>Phyllostictaceae</taxon>
        <taxon>Phyllosticta</taxon>
    </lineage>
</organism>
<keyword evidence="3" id="KW-1185">Reference proteome</keyword>
<keyword evidence="1" id="KW-1133">Transmembrane helix</keyword>
<evidence type="ECO:0000313" key="3">
    <source>
        <dbReference type="Proteomes" id="UP001363622"/>
    </source>
</evidence>
<keyword evidence="1" id="KW-0472">Membrane</keyword>
<proteinExistence type="predicted"/>
<comment type="caution">
    <text evidence="2">The sequence shown here is derived from an EMBL/GenBank/DDBJ whole genome shotgun (WGS) entry which is preliminary data.</text>
</comment>
<evidence type="ECO:0008006" key="4">
    <source>
        <dbReference type="Google" id="ProtNLM"/>
    </source>
</evidence>
<protein>
    <recommendedName>
        <fullName evidence="4">Secreted protein</fullName>
    </recommendedName>
</protein>